<evidence type="ECO:0000313" key="3">
    <source>
        <dbReference type="Proteomes" id="UP000230184"/>
    </source>
</evidence>
<dbReference type="SMART" id="SM00748">
    <property type="entry name" value="HEPN"/>
    <property type="match status" value="1"/>
</dbReference>
<organism evidence="2 3">
    <name type="scientific">Candidatus Roizmanbacteria bacterium CG07_land_8_20_14_0_80_34_15</name>
    <dbReference type="NCBI Taxonomy" id="1974849"/>
    <lineage>
        <taxon>Bacteria</taxon>
        <taxon>Candidatus Roizmaniibacteriota</taxon>
    </lineage>
</organism>
<protein>
    <recommendedName>
        <fullName evidence="1">HEPN domain-containing protein</fullName>
    </recommendedName>
</protein>
<dbReference type="Pfam" id="PF05168">
    <property type="entry name" value="HEPN"/>
    <property type="match status" value="1"/>
</dbReference>
<sequence length="128" mass="15440">MVNQASSLEWIKKAEEDFQFAKINFEEEKEFFDQICFHFQQSAEKYLKAYIVAKNLEFRKIHELPTILDHCVKNDSSFEVLREECEYLTEFYMETRYPTLWEGKITKEHAKKALMAIEKIRNFVRGKI</sequence>
<proteinExistence type="predicted"/>
<reference evidence="3" key="1">
    <citation type="submission" date="2017-09" db="EMBL/GenBank/DDBJ databases">
        <title>Depth-based differentiation of microbial function through sediment-hosted aquifers and enrichment of novel symbionts in the deep terrestrial subsurface.</title>
        <authorList>
            <person name="Probst A.J."/>
            <person name="Ladd B."/>
            <person name="Jarett J.K."/>
            <person name="Geller-Mcgrath D.E."/>
            <person name="Sieber C.M.K."/>
            <person name="Emerson J.B."/>
            <person name="Anantharaman K."/>
            <person name="Thomas B.C."/>
            <person name="Malmstrom R."/>
            <person name="Stieglmeier M."/>
            <person name="Klingl A."/>
            <person name="Woyke T."/>
            <person name="Ryan C.M."/>
            <person name="Banfield J.F."/>
        </authorList>
    </citation>
    <scope>NUCLEOTIDE SEQUENCE [LARGE SCALE GENOMIC DNA]</scope>
</reference>
<accession>A0A2M6YV04</accession>
<dbReference type="SUPFAM" id="SSF81593">
    <property type="entry name" value="Nucleotidyltransferase substrate binding subunit/domain"/>
    <property type="match status" value="1"/>
</dbReference>
<evidence type="ECO:0000259" key="1">
    <source>
        <dbReference type="PROSITE" id="PS50910"/>
    </source>
</evidence>
<dbReference type="AlphaFoldDB" id="A0A2M6YV04"/>
<evidence type="ECO:0000313" key="2">
    <source>
        <dbReference type="EMBL" id="PIU37347.1"/>
    </source>
</evidence>
<dbReference type="PROSITE" id="PS50910">
    <property type="entry name" value="HEPN"/>
    <property type="match status" value="1"/>
</dbReference>
<comment type="caution">
    <text evidence="2">The sequence shown here is derived from an EMBL/GenBank/DDBJ whole genome shotgun (WGS) entry which is preliminary data.</text>
</comment>
<dbReference type="EMBL" id="PEWY01000038">
    <property type="protein sequence ID" value="PIU37347.1"/>
    <property type="molecule type" value="Genomic_DNA"/>
</dbReference>
<dbReference type="InterPro" id="IPR007842">
    <property type="entry name" value="HEPN_dom"/>
</dbReference>
<name>A0A2M6YV04_9BACT</name>
<dbReference type="Proteomes" id="UP000230184">
    <property type="component" value="Unassembled WGS sequence"/>
</dbReference>
<dbReference type="Gene3D" id="1.20.120.330">
    <property type="entry name" value="Nucleotidyltransferases domain 2"/>
    <property type="match status" value="1"/>
</dbReference>
<gene>
    <name evidence="2" type="ORF">COT02_01290</name>
</gene>
<feature type="domain" description="HEPN" evidence="1">
    <location>
        <begin position="13"/>
        <end position="120"/>
    </location>
</feature>